<dbReference type="EMBL" id="VSRR010030325">
    <property type="protein sequence ID" value="MPC69993.1"/>
    <property type="molecule type" value="Genomic_DNA"/>
</dbReference>
<accession>A0A5B7HII1</accession>
<evidence type="ECO:0000313" key="2">
    <source>
        <dbReference type="Proteomes" id="UP000324222"/>
    </source>
</evidence>
<name>A0A5B7HII1_PORTR</name>
<sequence>MYSAPSPPVLSVGRTAANPKTIADIFAEHFASVFRKDPAAPGARYRQSMESLGINFSSTGRESYNVPFSVSELRTALSWCHDFSPDPDGIPYAFLLPMSDSAFTFLLNL</sequence>
<organism evidence="1 2">
    <name type="scientific">Portunus trituberculatus</name>
    <name type="common">Swimming crab</name>
    <name type="synonym">Neptunus trituberculatus</name>
    <dbReference type="NCBI Taxonomy" id="210409"/>
    <lineage>
        <taxon>Eukaryota</taxon>
        <taxon>Metazoa</taxon>
        <taxon>Ecdysozoa</taxon>
        <taxon>Arthropoda</taxon>
        <taxon>Crustacea</taxon>
        <taxon>Multicrustacea</taxon>
        <taxon>Malacostraca</taxon>
        <taxon>Eumalacostraca</taxon>
        <taxon>Eucarida</taxon>
        <taxon>Decapoda</taxon>
        <taxon>Pleocyemata</taxon>
        <taxon>Brachyura</taxon>
        <taxon>Eubrachyura</taxon>
        <taxon>Portunoidea</taxon>
        <taxon>Portunidae</taxon>
        <taxon>Portuninae</taxon>
        <taxon>Portunus</taxon>
    </lineage>
</organism>
<proteinExistence type="predicted"/>
<comment type="caution">
    <text evidence="1">The sequence shown here is derived from an EMBL/GenBank/DDBJ whole genome shotgun (WGS) entry which is preliminary data.</text>
</comment>
<dbReference type="AlphaFoldDB" id="A0A5B7HII1"/>
<evidence type="ECO:0000313" key="1">
    <source>
        <dbReference type="EMBL" id="MPC69993.1"/>
    </source>
</evidence>
<reference evidence="1 2" key="1">
    <citation type="submission" date="2019-05" db="EMBL/GenBank/DDBJ databases">
        <title>Another draft genome of Portunus trituberculatus and its Hox gene families provides insights of decapod evolution.</title>
        <authorList>
            <person name="Jeong J.-H."/>
            <person name="Song I."/>
            <person name="Kim S."/>
            <person name="Choi T."/>
            <person name="Kim D."/>
            <person name="Ryu S."/>
            <person name="Kim W."/>
        </authorList>
    </citation>
    <scope>NUCLEOTIDE SEQUENCE [LARGE SCALE GENOMIC DNA]</scope>
    <source>
        <tissue evidence="1">Muscle</tissue>
    </source>
</reference>
<protein>
    <submittedName>
        <fullName evidence="1">Uncharacterized protein</fullName>
    </submittedName>
</protein>
<keyword evidence="2" id="KW-1185">Reference proteome</keyword>
<gene>
    <name evidence="1" type="ORF">E2C01_064226</name>
</gene>
<dbReference type="Proteomes" id="UP000324222">
    <property type="component" value="Unassembled WGS sequence"/>
</dbReference>